<dbReference type="Proteomes" id="UP001443914">
    <property type="component" value="Unassembled WGS sequence"/>
</dbReference>
<protein>
    <recommendedName>
        <fullName evidence="5">Fe2OG dioxygenase domain-containing protein</fullName>
    </recommendedName>
</protein>
<proteinExistence type="inferred from homology"/>
<evidence type="ECO:0000313" key="6">
    <source>
        <dbReference type="EMBL" id="KAK9688652.1"/>
    </source>
</evidence>
<evidence type="ECO:0000256" key="4">
    <source>
        <dbReference type="RuleBase" id="RU003682"/>
    </source>
</evidence>
<name>A0AAW1IGK4_SAPOF</name>
<accession>A0AAW1IGK4</accession>
<keyword evidence="2 4" id="KW-0479">Metal-binding</keyword>
<dbReference type="FunFam" id="2.60.120.330:FF:000079">
    <property type="entry name" value="Protein SRG1"/>
    <property type="match status" value="1"/>
</dbReference>
<dbReference type="Pfam" id="PF14226">
    <property type="entry name" value="DIOX_N"/>
    <property type="match status" value="1"/>
</dbReference>
<feature type="domain" description="Fe2OG dioxygenase" evidence="5">
    <location>
        <begin position="199"/>
        <end position="300"/>
    </location>
</feature>
<dbReference type="InterPro" id="IPR026992">
    <property type="entry name" value="DIOX_N"/>
</dbReference>
<reference evidence="6" key="1">
    <citation type="submission" date="2024-03" db="EMBL/GenBank/DDBJ databases">
        <title>WGS assembly of Saponaria officinalis var. Norfolk2.</title>
        <authorList>
            <person name="Jenkins J."/>
            <person name="Shu S."/>
            <person name="Grimwood J."/>
            <person name="Barry K."/>
            <person name="Goodstein D."/>
            <person name="Schmutz J."/>
            <person name="Leebens-Mack J."/>
            <person name="Osbourn A."/>
        </authorList>
    </citation>
    <scope>NUCLEOTIDE SEQUENCE [LARGE SCALE GENOMIC DNA]</scope>
    <source>
        <strain evidence="6">JIC</strain>
    </source>
</reference>
<dbReference type="InterPro" id="IPR050295">
    <property type="entry name" value="Plant_2OG-oxidoreductases"/>
</dbReference>
<evidence type="ECO:0000259" key="5">
    <source>
        <dbReference type="PROSITE" id="PS51471"/>
    </source>
</evidence>
<evidence type="ECO:0000256" key="2">
    <source>
        <dbReference type="ARBA" id="ARBA00022723"/>
    </source>
</evidence>
<organism evidence="6 7">
    <name type="scientific">Saponaria officinalis</name>
    <name type="common">Common soapwort</name>
    <name type="synonym">Lychnis saponaria</name>
    <dbReference type="NCBI Taxonomy" id="3572"/>
    <lineage>
        <taxon>Eukaryota</taxon>
        <taxon>Viridiplantae</taxon>
        <taxon>Streptophyta</taxon>
        <taxon>Embryophyta</taxon>
        <taxon>Tracheophyta</taxon>
        <taxon>Spermatophyta</taxon>
        <taxon>Magnoliopsida</taxon>
        <taxon>eudicotyledons</taxon>
        <taxon>Gunneridae</taxon>
        <taxon>Pentapetalae</taxon>
        <taxon>Caryophyllales</taxon>
        <taxon>Caryophyllaceae</taxon>
        <taxon>Caryophylleae</taxon>
        <taxon>Saponaria</taxon>
    </lineage>
</organism>
<evidence type="ECO:0000313" key="7">
    <source>
        <dbReference type="Proteomes" id="UP001443914"/>
    </source>
</evidence>
<dbReference type="SUPFAM" id="SSF51197">
    <property type="entry name" value="Clavaminate synthase-like"/>
    <property type="match status" value="1"/>
</dbReference>
<dbReference type="AlphaFoldDB" id="A0AAW1IGK4"/>
<gene>
    <name evidence="6" type="ORF">RND81_09G001100</name>
</gene>
<dbReference type="PANTHER" id="PTHR47991">
    <property type="entry name" value="OXOGLUTARATE/IRON-DEPENDENT DIOXYGENASE"/>
    <property type="match status" value="1"/>
</dbReference>
<dbReference type="PROSITE" id="PS51471">
    <property type="entry name" value="FE2OG_OXY"/>
    <property type="match status" value="1"/>
</dbReference>
<dbReference type="InterPro" id="IPR044861">
    <property type="entry name" value="IPNS-like_FE2OG_OXY"/>
</dbReference>
<dbReference type="Gene3D" id="2.60.120.330">
    <property type="entry name" value="B-lactam Antibiotic, Isopenicillin N Synthase, Chain"/>
    <property type="match status" value="1"/>
</dbReference>
<comment type="caution">
    <text evidence="6">The sequence shown here is derived from an EMBL/GenBank/DDBJ whole genome shotgun (WGS) entry which is preliminary data.</text>
</comment>
<evidence type="ECO:0000256" key="1">
    <source>
        <dbReference type="ARBA" id="ARBA00008056"/>
    </source>
</evidence>
<keyword evidence="4" id="KW-0560">Oxidoreductase</keyword>
<comment type="similarity">
    <text evidence="1 4">Belongs to the iron/ascorbate-dependent oxidoreductase family.</text>
</comment>
<dbReference type="GO" id="GO:0016491">
    <property type="term" value="F:oxidoreductase activity"/>
    <property type="evidence" value="ECO:0007669"/>
    <property type="project" value="UniProtKB-KW"/>
</dbReference>
<keyword evidence="7" id="KW-1185">Reference proteome</keyword>
<dbReference type="EMBL" id="JBDFQZ010000009">
    <property type="protein sequence ID" value="KAK9688652.1"/>
    <property type="molecule type" value="Genomic_DNA"/>
</dbReference>
<dbReference type="InterPro" id="IPR027443">
    <property type="entry name" value="IPNS-like_sf"/>
</dbReference>
<dbReference type="InterPro" id="IPR005123">
    <property type="entry name" value="Oxoglu/Fe-dep_dioxygenase_dom"/>
</dbReference>
<dbReference type="GO" id="GO:0046872">
    <property type="term" value="F:metal ion binding"/>
    <property type="evidence" value="ECO:0007669"/>
    <property type="project" value="UniProtKB-KW"/>
</dbReference>
<evidence type="ECO:0000256" key="3">
    <source>
        <dbReference type="ARBA" id="ARBA00023004"/>
    </source>
</evidence>
<keyword evidence="3 4" id="KW-0408">Iron</keyword>
<dbReference type="Pfam" id="PF03171">
    <property type="entry name" value="2OG-FeII_Oxy"/>
    <property type="match status" value="1"/>
</dbReference>
<sequence length="349" mass="39201">MSEMGGIEAPKLVQEIAEKGLDVPDEFLYQKGFPGATDAPLMWSDNLLIDFDLLSSSSPSANYELAKFYSALTTWGCFQVKNHGMEKELLEEVIQVTKQFFKLPLEEKMKSSSTSYGELQGYSTDAICKMNQPTNWNDRLFLILHPKDNGNPLMWPQQPHRFREAVDEYTRKLVKMSEGIYKAMAKTLNLEEDTFIKPTKDGLTLGRFTVYPACPFPERVLGSAPHLDGTTMTIILTNVEGLQVQKDGVWYKVPVIPGALFVNVGDYIEVMTNGKFKSVMHRVVTNSTQDRTSVGAFCGPEANCEIEPLSELVSAEEPALYKKFKASEYLNIFYETFPLGLNALDALKL</sequence>